<evidence type="ECO:0000259" key="8">
    <source>
        <dbReference type="Pfam" id="PF24883"/>
    </source>
</evidence>
<dbReference type="Pfam" id="PF24883">
    <property type="entry name" value="NPHP3_N"/>
    <property type="match status" value="1"/>
</dbReference>
<dbReference type="InterPro" id="IPR001680">
    <property type="entry name" value="WD40_rpt"/>
</dbReference>
<dbReference type="GO" id="GO:0016788">
    <property type="term" value="F:hydrolase activity, acting on ester bonds"/>
    <property type="evidence" value="ECO:0007669"/>
    <property type="project" value="InterPro"/>
</dbReference>
<keyword evidence="4" id="KW-0472">Membrane</keyword>
<evidence type="ECO:0000256" key="2">
    <source>
        <dbReference type="ARBA" id="ARBA00015856"/>
    </source>
</evidence>
<organism evidence="9 10">
    <name type="scientific">Alectoria fallacina</name>
    <dbReference type="NCBI Taxonomy" id="1903189"/>
    <lineage>
        <taxon>Eukaryota</taxon>
        <taxon>Fungi</taxon>
        <taxon>Dikarya</taxon>
        <taxon>Ascomycota</taxon>
        <taxon>Pezizomycotina</taxon>
        <taxon>Lecanoromycetes</taxon>
        <taxon>OSLEUM clade</taxon>
        <taxon>Lecanoromycetidae</taxon>
        <taxon>Lecanorales</taxon>
        <taxon>Lecanorineae</taxon>
        <taxon>Parmeliaceae</taxon>
        <taxon>Alectoria</taxon>
    </lineage>
</organism>
<dbReference type="InterPro" id="IPR036322">
    <property type="entry name" value="WD40_repeat_dom_sf"/>
</dbReference>
<dbReference type="EMBL" id="CAJPDR010000135">
    <property type="protein sequence ID" value="CAF9920296.1"/>
    <property type="molecule type" value="Genomic_DNA"/>
</dbReference>
<dbReference type="Pfam" id="PF22939">
    <property type="entry name" value="WHD_GPIID"/>
    <property type="match status" value="1"/>
</dbReference>
<feature type="domain" description="GPI inositol-deacylase PGAP1-like alpha/beta" evidence="6">
    <location>
        <begin position="50"/>
        <end position="178"/>
    </location>
</feature>
<dbReference type="OrthoDB" id="194358at2759"/>
<evidence type="ECO:0000256" key="3">
    <source>
        <dbReference type="ARBA" id="ARBA00022737"/>
    </source>
</evidence>
<keyword evidence="4" id="KW-0653">Protein transport</keyword>
<dbReference type="Gene3D" id="3.40.50.1820">
    <property type="entry name" value="alpha/beta hydrolase"/>
    <property type="match status" value="1"/>
</dbReference>
<keyword evidence="4" id="KW-0813">Transport</keyword>
<comment type="subcellular location">
    <subcellularLocation>
        <location evidence="4">Endoplasmic reticulum membrane</location>
    </subcellularLocation>
</comment>
<dbReference type="InterPro" id="IPR056884">
    <property type="entry name" value="NPHP3-like_N"/>
</dbReference>
<comment type="similarity">
    <text evidence="4">Belongs to the GPI inositol-deacylase family.</text>
</comment>
<dbReference type="GO" id="GO:0005789">
    <property type="term" value="C:endoplasmic reticulum membrane"/>
    <property type="evidence" value="ECO:0007669"/>
    <property type="project" value="UniProtKB-SubCell"/>
</dbReference>
<dbReference type="Pfam" id="PF07819">
    <property type="entry name" value="PGAP1"/>
    <property type="match status" value="1"/>
</dbReference>
<feature type="domain" description="Nephrocystin 3-like N-terminal" evidence="8">
    <location>
        <begin position="331"/>
        <end position="492"/>
    </location>
</feature>
<dbReference type="InterPro" id="IPR029058">
    <property type="entry name" value="AB_hydrolase_fold"/>
</dbReference>
<comment type="caution">
    <text evidence="9">The sequence shown here is derived from an EMBL/GenBank/DDBJ whole genome shotgun (WGS) entry which is preliminary data.</text>
</comment>
<dbReference type="SMART" id="SM00320">
    <property type="entry name" value="WD40"/>
    <property type="match status" value="9"/>
</dbReference>
<evidence type="ECO:0000256" key="4">
    <source>
        <dbReference type="RuleBase" id="RU365011"/>
    </source>
</evidence>
<sequence>MTAKSPSRSMFTRPFARRNDVDSFDTQYPKGPLGLTTLSEPSAPAIADLVFVHGLGGGSRSTWMQSSDASLFWPQEWLPTDAGFRDVRIHSFGYNSNWEKESVLNIHDFARALLGCLSDCPTIPRGSTTPLVFIGHSMGGLVIKKAYILAQQFQEFESIAERVRAILFLATPHRGSDLAALLTRILHVAHGARPFVQDLHRNSLATQSINDEFSHNCQKLQLFSFYETLPINYIIGKGLVVDKDLAVLGYGNERTAYMHANHRDICKYADRKDPNYQTVRNALASVVDSLRSRTSLTQHDTGQLSLLSTALDMSDAVEDDFIGIESRRVSGTCEWLMEKESFQRWRDCSSEAKIYWVSAKPASGKTVLSGYIIKYLRGLDEACGFYFFDSGNKAKATISSWLRSMAWQMAVKHSEVLMTVLEVYKRDDQLAKADYRTIWRKLFLDGIMKVKLDRPQYWVVDALDECKSDMELVPLLFKFSEMSNVRFVVTSRSRCEAYGRTISTKKTVISEGISADDTRSDILKYLNENIEFLPAVDGGGHQNTILKIVEKSAGCFLWVKLILEELRHVHTSAEVHQVLEEVPSDMDELYTRILNSMSKAPYGKALAKAILTWTVCSARPLTTQELYFALQLDIKDSIDRIEKSITASCGQLVYIDSRSCVHMVHQTARDFLLQSSMDSEFRIDKKAGHKRLLMTCLQYLCGNEMNAPRHRKLSVQNIVRPRCAFSAYACSALHEHIRYASSTDDDLFFALIKFLNSSNILSWIEHLVQIPDLTCIIQTGRSLRNYLQRRSRSISPIGKDIATLDSWTTDLVRLVAKFGKTMSASPASIFHLIPPFCPPESAPRKQFAASPRGITVVGLSATSWDDCLSTIVRPSEQLTVVACCDTYFAVGSSNGKFAVYNEMTCQEIQELHHSEPVRMLQFGQTGGVIASSGMKTIRLWDVESWQQLWQQDIPRDCLSLCFTDEDRLLLGALRNNQFMIWDCASGSLTDSADWTENDDGQQNHAYRRPISAAICVESSLLAVVYRGQDILIWDIESNSPYDTYAKETGSSRNPTAISTIRAFVTGGLVFSADPSATLLAASYSDGDLVLFDTTEGIVKEKTLANAQILASSPNGRTLAAADSAGKIQIFDFETLRLLHCISADDYSTKALTFSRDNSRLLDIRGSECRVWDPTALLRPDEVDENSDTVSVFTLPQETMIEPSDDITLIGALACHENGEVLFCGKSDGGIYLYYSNSGAKAEKLISHASNVPIVSLYFDNQSSVLSSVDSSSRVMLHKLILQENVWRASGPSFDHRVGVAIDQVLSNKGATQVLVSSNSKDVLYSIPEDGSSTFTSTEIVEYRPHRWANHPLDPDQLVFMSNERIHLYEWKTLRRLTASDSISLEDNMLSQLSIRFLMSCGQGRHFAATFSESSASRYRPRKLLLWSTSDFFVQSEPTKLPSLYRILADQVRYVIGTYRQRLVFLDSNGWVCSTDVGMPNADRYTRHFFIPIDWLSAGANLMIDMTCNGDIVFVKRHEIAVIKRGLETSEQGPSATGARSPIRGAQRPSLASSRSSGSDDMFLRPGLERKRPSSPVGTNKALEDIFS</sequence>
<evidence type="ECO:0000259" key="6">
    <source>
        <dbReference type="Pfam" id="PF07819"/>
    </source>
</evidence>
<dbReference type="PANTHER" id="PTHR10039">
    <property type="entry name" value="AMELOGENIN"/>
    <property type="match status" value="1"/>
</dbReference>
<keyword evidence="3" id="KW-0677">Repeat</keyword>
<dbReference type="EC" id="3.1.-.-" evidence="4"/>
<dbReference type="Gene3D" id="2.130.10.10">
    <property type="entry name" value="YVTN repeat-like/Quinoprotein amine dehydrogenase"/>
    <property type="match status" value="2"/>
</dbReference>
<dbReference type="GO" id="GO:0015031">
    <property type="term" value="P:protein transport"/>
    <property type="evidence" value="ECO:0007669"/>
    <property type="project" value="UniProtKB-KW"/>
</dbReference>
<evidence type="ECO:0000259" key="7">
    <source>
        <dbReference type="Pfam" id="PF22939"/>
    </source>
</evidence>
<dbReference type="SUPFAM" id="SSF53474">
    <property type="entry name" value="alpha/beta-Hydrolases"/>
    <property type="match status" value="1"/>
</dbReference>
<feature type="compositionally biased region" description="Low complexity" evidence="5">
    <location>
        <begin position="1549"/>
        <end position="1558"/>
    </location>
</feature>
<dbReference type="InterPro" id="IPR015943">
    <property type="entry name" value="WD40/YVTN_repeat-like_dom_sf"/>
</dbReference>
<dbReference type="InterPro" id="IPR054471">
    <property type="entry name" value="GPIID_WHD"/>
</dbReference>
<keyword evidence="4" id="KW-0378">Hydrolase</keyword>
<comment type="function">
    <text evidence="1 4">Involved in inositol deacylation of GPI-anchored proteins which plays important roles in the quality control and ER-associated degradation of GPI-anchored proteins.</text>
</comment>
<protein>
    <recommendedName>
        <fullName evidence="2 4">GPI inositol-deacylase</fullName>
        <ecNumber evidence="4">3.1.-.-</ecNumber>
    </recommendedName>
</protein>
<dbReference type="SUPFAM" id="SSF101898">
    <property type="entry name" value="NHL repeat"/>
    <property type="match status" value="1"/>
</dbReference>
<evidence type="ECO:0000313" key="10">
    <source>
        <dbReference type="Proteomes" id="UP000664203"/>
    </source>
</evidence>
<dbReference type="InterPro" id="IPR027417">
    <property type="entry name" value="P-loop_NTPase"/>
</dbReference>
<gene>
    <name evidence="9" type="ORF">ALECFALPRED_001478</name>
</gene>
<reference evidence="9" key="1">
    <citation type="submission" date="2021-03" db="EMBL/GenBank/DDBJ databases">
        <authorList>
            <person name="Tagirdzhanova G."/>
        </authorList>
    </citation>
    <scope>NUCLEOTIDE SEQUENCE</scope>
</reference>
<accession>A0A8H3F8W4</accession>
<evidence type="ECO:0000256" key="1">
    <source>
        <dbReference type="ARBA" id="ARBA00003496"/>
    </source>
</evidence>
<dbReference type="SUPFAM" id="SSF50978">
    <property type="entry name" value="WD40 repeat-like"/>
    <property type="match status" value="1"/>
</dbReference>
<keyword evidence="10" id="KW-1185">Reference proteome</keyword>
<keyword evidence="4" id="KW-0256">Endoplasmic reticulum</keyword>
<dbReference type="PANTHER" id="PTHR10039:SF16">
    <property type="entry name" value="GPI INOSITOL-DEACYLASE"/>
    <property type="match status" value="1"/>
</dbReference>
<feature type="region of interest" description="Disordered" evidence="5">
    <location>
        <begin position="1530"/>
        <end position="1587"/>
    </location>
</feature>
<dbReference type="SUPFAM" id="SSF52540">
    <property type="entry name" value="P-loop containing nucleoside triphosphate hydrolases"/>
    <property type="match status" value="1"/>
</dbReference>
<evidence type="ECO:0000256" key="5">
    <source>
        <dbReference type="SAM" id="MobiDB-lite"/>
    </source>
</evidence>
<name>A0A8H3F8W4_9LECA</name>
<dbReference type="Proteomes" id="UP000664203">
    <property type="component" value="Unassembled WGS sequence"/>
</dbReference>
<feature type="domain" description="GPI inositol-deacylase winged helix" evidence="7">
    <location>
        <begin position="595"/>
        <end position="683"/>
    </location>
</feature>
<proteinExistence type="inferred from homology"/>
<evidence type="ECO:0000313" key="9">
    <source>
        <dbReference type="EMBL" id="CAF9920296.1"/>
    </source>
</evidence>
<dbReference type="InterPro" id="IPR012908">
    <property type="entry name" value="PGAP1-ab_dom-like"/>
</dbReference>